<dbReference type="Pfam" id="PF01408">
    <property type="entry name" value="GFO_IDH_MocA"/>
    <property type="match status" value="1"/>
</dbReference>
<dbReference type="PANTHER" id="PTHR43249:SF1">
    <property type="entry name" value="D-GLUCOSIDE 3-DEHYDROGENASE"/>
    <property type="match status" value="1"/>
</dbReference>
<evidence type="ECO:0000313" key="3">
    <source>
        <dbReference type="EMBL" id="ACZ42814.1"/>
    </source>
</evidence>
<dbReference type="Gene3D" id="3.30.360.10">
    <property type="entry name" value="Dihydrodipicolinate Reductase, domain 2"/>
    <property type="match status" value="1"/>
</dbReference>
<proteinExistence type="predicted"/>
<dbReference type="InterPro" id="IPR052515">
    <property type="entry name" value="Gfo/Idh/MocA_Oxidoreductase"/>
</dbReference>
<dbReference type="Gene3D" id="3.40.50.720">
    <property type="entry name" value="NAD(P)-binding Rossmann-like Domain"/>
    <property type="match status" value="1"/>
</dbReference>
<dbReference type="Pfam" id="PF22725">
    <property type="entry name" value="GFO_IDH_MocA_C3"/>
    <property type="match status" value="1"/>
</dbReference>
<evidence type="ECO:0000259" key="1">
    <source>
        <dbReference type="Pfam" id="PF01408"/>
    </source>
</evidence>
<accession>D1CGE3</accession>
<organism evidence="3 4">
    <name type="scientific">Thermobaculum terrenum (strain ATCC BAA-798 / CCMEE 7001 / YNP1)</name>
    <dbReference type="NCBI Taxonomy" id="525904"/>
    <lineage>
        <taxon>Bacteria</taxon>
        <taxon>Bacillati</taxon>
        <taxon>Chloroflexota</taxon>
        <taxon>Chloroflexia</taxon>
        <taxon>Candidatus Thermobaculales</taxon>
        <taxon>Candidatus Thermobaculaceae</taxon>
        <taxon>Thermobaculum</taxon>
    </lineage>
</organism>
<dbReference type="EMBL" id="CP001826">
    <property type="protein sequence ID" value="ACZ42814.1"/>
    <property type="molecule type" value="Genomic_DNA"/>
</dbReference>
<dbReference type="PANTHER" id="PTHR43249">
    <property type="entry name" value="UDP-N-ACETYL-2-AMINO-2-DEOXY-D-GLUCURONATE OXIDASE"/>
    <property type="match status" value="1"/>
</dbReference>
<name>D1CGE3_THET1</name>
<gene>
    <name evidence="3" type="ordered locus">Tter_1908</name>
</gene>
<dbReference type="STRING" id="525904.Tter_1908"/>
<dbReference type="KEGG" id="ttr:Tter_1908"/>
<dbReference type="InterPro" id="IPR036291">
    <property type="entry name" value="NAD(P)-bd_dom_sf"/>
</dbReference>
<dbReference type="HOGENOM" id="CLU_023194_1_0_0"/>
<sequence length="347" mass="38303">METFGVGIVGAGTIGKVHAAVLSRLEGVRLLAVAEPREEVGRQLAEQAGIDWYPSMEELLARQDIDLVTLATPSGMHPDQAVMAARAGKHVVTEKPMAITLEGADRMIRAAREAGVTLSVIFQNRFHRDVLKLKKAIDAGLFGQPVYGNAFLHWYRSQQYYEESGGWRGTWKYDGGGALMNQSIHYIDLLQWMMGDVESVEGFTATLAHRIETEDVGSAAVRFRSGALGTIQGTTAAYTSRPPRIEIVGTEGGATLTGSSITLWEPREDRELLTAEDLERTRHPEEGEEWWLTHAVQFREIFRCLRAGQTPPVSGEDARKSLEIILAIYQSQRTGCAVQLPPETGER</sequence>
<feature type="domain" description="GFO/IDH/MocA-like oxidoreductase" evidence="2">
    <location>
        <begin position="131"/>
        <end position="254"/>
    </location>
</feature>
<dbReference type="SUPFAM" id="SSF55347">
    <property type="entry name" value="Glyceraldehyde-3-phosphate dehydrogenase-like, C-terminal domain"/>
    <property type="match status" value="1"/>
</dbReference>
<dbReference type="RefSeq" id="WP_012875845.1">
    <property type="nucleotide sequence ID" value="NC_013526.1"/>
</dbReference>
<dbReference type="InterPro" id="IPR000683">
    <property type="entry name" value="Gfo/Idh/MocA-like_OxRdtase_N"/>
</dbReference>
<reference evidence="4" key="1">
    <citation type="journal article" date="2010" name="Stand. Genomic Sci.">
        <title>Complete genome sequence of 'Thermobaculum terrenum' type strain (YNP1).</title>
        <authorList>
            <person name="Kiss H."/>
            <person name="Cleland D."/>
            <person name="Lapidus A."/>
            <person name="Lucas S."/>
            <person name="Glavina Del Rio T."/>
            <person name="Nolan M."/>
            <person name="Tice H."/>
            <person name="Han C."/>
            <person name="Goodwin L."/>
            <person name="Pitluck S."/>
            <person name="Liolios K."/>
            <person name="Ivanova N."/>
            <person name="Mavromatis K."/>
            <person name="Ovchinnikova G."/>
            <person name="Pati A."/>
            <person name="Chen A."/>
            <person name="Palaniappan K."/>
            <person name="Land M."/>
            <person name="Hauser L."/>
            <person name="Chang Y."/>
            <person name="Jeffries C."/>
            <person name="Lu M."/>
            <person name="Brettin T."/>
            <person name="Detter J."/>
            <person name="Goker M."/>
            <person name="Tindall B."/>
            <person name="Beck B."/>
            <person name="McDermott T."/>
            <person name="Woyke T."/>
            <person name="Bristow J."/>
            <person name="Eisen J."/>
            <person name="Markowitz V."/>
            <person name="Hugenholtz P."/>
            <person name="Kyrpides N."/>
            <person name="Klenk H."/>
            <person name="Cheng J."/>
        </authorList>
    </citation>
    <scope>NUCLEOTIDE SEQUENCE [LARGE SCALE GENOMIC DNA]</scope>
    <source>
        <strain evidence="4">ATCC BAA-798 / YNP1</strain>
    </source>
</reference>
<dbReference type="OrthoDB" id="9801953at2"/>
<keyword evidence="4" id="KW-1185">Reference proteome</keyword>
<dbReference type="GO" id="GO:0000166">
    <property type="term" value="F:nucleotide binding"/>
    <property type="evidence" value="ECO:0007669"/>
    <property type="project" value="InterPro"/>
</dbReference>
<evidence type="ECO:0000313" key="4">
    <source>
        <dbReference type="Proteomes" id="UP000000323"/>
    </source>
</evidence>
<dbReference type="SUPFAM" id="SSF51735">
    <property type="entry name" value="NAD(P)-binding Rossmann-fold domains"/>
    <property type="match status" value="1"/>
</dbReference>
<feature type="domain" description="Gfo/Idh/MocA-like oxidoreductase N-terminal" evidence="1">
    <location>
        <begin position="4"/>
        <end position="121"/>
    </location>
</feature>
<evidence type="ECO:0000259" key="2">
    <source>
        <dbReference type="Pfam" id="PF22725"/>
    </source>
</evidence>
<dbReference type="AlphaFoldDB" id="D1CGE3"/>
<protein>
    <submittedName>
        <fullName evidence="3">Oxidoreductase domain protein</fullName>
    </submittedName>
</protein>
<dbReference type="InterPro" id="IPR055170">
    <property type="entry name" value="GFO_IDH_MocA-like_dom"/>
</dbReference>
<dbReference type="eggNOG" id="COG0673">
    <property type="taxonomic scope" value="Bacteria"/>
</dbReference>
<dbReference type="Proteomes" id="UP000000323">
    <property type="component" value="Chromosome 2"/>
</dbReference>